<keyword evidence="2 9" id="KW-0678">Repressor</keyword>
<dbReference type="InterPro" id="IPR002481">
    <property type="entry name" value="FUR"/>
</dbReference>
<reference evidence="11" key="1">
    <citation type="submission" date="2018-06" db="EMBL/GenBank/DDBJ databases">
        <authorList>
            <person name="Helene L.C."/>
            <person name="Dall'Agnol R."/>
            <person name="Delamuta J.R."/>
            <person name="Hungria M."/>
        </authorList>
    </citation>
    <scope>NUCLEOTIDE SEQUENCE [LARGE SCALE GENOMIC DNA]</scope>
    <source>
        <strain evidence="11">AC99b</strain>
    </source>
</reference>
<keyword evidence="8 9" id="KW-0408">Iron</keyword>
<dbReference type="GO" id="GO:0000976">
    <property type="term" value="F:transcription cis-regulatory region binding"/>
    <property type="evidence" value="ECO:0007669"/>
    <property type="project" value="TreeGrafter"/>
</dbReference>
<comment type="similarity">
    <text evidence="1 9">Belongs to the Fur family.</text>
</comment>
<accession>A0A330H2V9</accession>
<dbReference type="GO" id="GO:1900376">
    <property type="term" value="P:regulation of secondary metabolite biosynthetic process"/>
    <property type="evidence" value="ECO:0007669"/>
    <property type="project" value="TreeGrafter"/>
</dbReference>
<dbReference type="PANTHER" id="PTHR33202">
    <property type="entry name" value="ZINC UPTAKE REGULATION PROTEIN"/>
    <property type="match status" value="1"/>
</dbReference>
<comment type="subcellular location">
    <subcellularLocation>
        <location evidence="9">Cytoplasm</location>
    </subcellularLocation>
</comment>
<feature type="binding site" evidence="8">
    <location>
        <position position="90"/>
    </location>
    <ligand>
        <name>Fe cation</name>
        <dbReference type="ChEBI" id="CHEBI:24875"/>
    </ligand>
</feature>
<dbReference type="CDD" id="cd07153">
    <property type="entry name" value="Fur_like"/>
    <property type="match status" value="1"/>
</dbReference>
<dbReference type="RefSeq" id="WP_112101697.1">
    <property type="nucleotide sequence ID" value="NZ_QMBP01000031.1"/>
</dbReference>
<proteinExistence type="inferred from homology"/>
<keyword evidence="11" id="KW-1185">Reference proteome</keyword>
<evidence type="ECO:0000256" key="7">
    <source>
        <dbReference type="PIRSR" id="PIRSR602481-1"/>
    </source>
</evidence>
<reference evidence="10 11" key="2">
    <citation type="submission" date="2018-07" db="EMBL/GenBank/DDBJ databases">
        <title>Diversity of Mesorhizobium strains in Brazil.</title>
        <authorList>
            <person name="Helene L.C.F."/>
            <person name="Dall'Agnol R."/>
            <person name="Delamuta J.R.M."/>
            <person name="Hungria M."/>
        </authorList>
    </citation>
    <scope>NUCLEOTIDE SEQUENCE [LARGE SCALE GENOMIC DNA]</scope>
    <source>
        <strain evidence="10 11">AC99b</strain>
    </source>
</reference>
<dbReference type="GO" id="GO:0045892">
    <property type="term" value="P:negative regulation of DNA-templated transcription"/>
    <property type="evidence" value="ECO:0007669"/>
    <property type="project" value="TreeGrafter"/>
</dbReference>
<evidence type="ECO:0000256" key="5">
    <source>
        <dbReference type="ARBA" id="ARBA00023125"/>
    </source>
</evidence>
<evidence type="ECO:0000256" key="6">
    <source>
        <dbReference type="ARBA" id="ARBA00023163"/>
    </source>
</evidence>
<comment type="cofactor">
    <cofactor evidence="8">
        <name>Mn(2+)</name>
        <dbReference type="ChEBI" id="CHEBI:29035"/>
    </cofactor>
    <cofactor evidence="8">
        <name>Fe(2+)</name>
        <dbReference type="ChEBI" id="CHEBI:29033"/>
    </cofactor>
    <text evidence="8">Binds 1 Mn(2+) or Fe(2+) ion per subunit.</text>
</comment>
<dbReference type="OrthoDB" id="9801127at2"/>
<dbReference type="InterPro" id="IPR036390">
    <property type="entry name" value="WH_DNA-bd_sf"/>
</dbReference>
<evidence type="ECO:0000256" key="2">
    <source>
        <dbReference type="ARBA" id="ARBA00022491"/>
    </source>
</evidence>
<keyword evidence="6 9" id="KW-0804">Transcription</keyword>
<name>A0A330H2V9_9HYPH</name>
<sequence>MMDAPHIAPTVVPNRRHGRNRQLVLDALEQAQKPMSAYELLAFLREDGLRSPLQVYRALEQLIDDGAVHKIESLSAFALCSHADCSHDSHAAFAICRVCGRTQELHHPELNRLLRKIARKEGFRTTATTVELAGFCENCAHA</sequence>
<comment type="subunit">
    <text evidence="9">Homodimer.</text>
</comment>
<keyword evidence="7 9" id="KW-0479">Metal-binding</keyword>
<keyword evidence="3 7" id="KW-0862">Zinc</keyword>
<evidence type="ECO:0000256" key="3">
    <source>
        <dbReference type="ARBA" id="ARBA00022833"/>
    </source>
</evidence>
<dbReference type="PANTHER" id="PTHR33202:SF6">
    <property type="entry name" value="ZINC UPTAKE REGULATION PROTEIN"/>
    <property type="match status" value="1"/>
</dbReference>
<dbReference type="InterPro" id="IPR036388">
    <property type="entry name" value="WH-like_DNA-bd_sf"/>
</dbReference>
<organism evidence="10 11">
    <name type="scientific">Mesorhizobium hawassense</name>
    <dbReference type="NCBI Taxonomy" id="1209954"/>
    <lineage>
        <taxon>Bacteria</taxon>
        <taxon>Pseudomonadati</taxon>
        <taxon>Pseudomonadota</taxon>
        <taxon>Alphaproteobacteria</taxon>
        <taxon>Hyphomicrobiales</taxon>
        <taxon>Phyllobacteriaceae</taxon>
        <taxon>Mesorhizobium</taxon>
    </lineage>
</organism>
<evidence type="ECO:0000256" key="1">
    <source>
        <dbReference type="ARBA" id="ARBA00007957"/>
    </source>
</evidence>
<dbReference type="Proteomes" id="UP000251558">
    <property type="component" value="Unassembled WGS sequence"/>
</dbReference>
<dbReference type="GO" id="GO:0005829">
    <property type="term" value="C:cytosol"/>
    <property type="evidence" value="ECO:0007669"/>
    <property type="project" value="TreeGrafter"/>
</dbReference>
<protein>
    <recommendedName>
        <fullName evidence="9">Ferric uptake regulation protein</fullName>
    </recommendedName>
</protein>
<comment type="cofactor">
    <cofactor evidence="7">
        <name>Zn(2+)</name>
        <dbReference type="ChEBI" id="CHEBI:29105"/>
    </cofactor>
    <text evidence="7">Binds 1 zinc ion per subunit.</text>
</comment>
<dbReference type="GO" id="GO:0003700">
    <property type="term" value="F:DNA-binding transcription factor activity"/>
    <property type="evidence" value="ECO:0007669"/>
    <property type="project" value="UniProtKB-UniRule"/>
</dbReference>
<dbReference type="EMBL" id="QMBP01000031">
    <property type="protein sequence ID" value="RAZ82936.1"/>
    <property type="molecule type" value="Genomic_DNA"/>
</dbReference>
<dbReference type="SUPFAM" id="SSF46785">
    <property type="entry name" value="Winged helix' DNA-binding domain"/>
    <property type="match status" value="1"/>
</dbReference>
<evidence type="ECO:0000256" key="4">
    <source>
        <dbReference type="ARBA" id="ARBA00023015"/>
    </source>
</evidence>
<feature type="binding site" evidence="7">
    <location>
        <position position="96"/>
    </location>
    <ligand>
        <name>Zn(2+)</name>
        <dbReference type="ChEBI" id="CHEBI:29105"/>
    </ligand>
</feature>
<dbReference type="Gene3D" id="3.30.1490.190">
    <property type="match status" value="1"/>
</dbReference>
<keyword evidence="9" id="KW-0963">Cytoplasm</keyword>
<dbReference type="Gene3D" id="1.10.10.10">
    <property type="entry name" value="Winged helix-like DNA-binding domain superfamily/Winged helix DNA-binding domain"/>
    <property type="match status" value="1"/>
</dbReference>
<dbReference type="InterPro" id="IPR043135">
    <property type="entry name" value="Fur_C"/>
</dbReference>
<evidence type="ECO:0000313" key="11">
    <source>
        <dbReference type="Proteomes" id="UP000251558"/>
    </source>
</evidence>
<comment type="caution">
    <text evidence="10">The sequence shown here is derived from an EMBL/GenBank/DDBJ whole genome shotgun (WGS) entry which is preliminary data.</text>
</comment>
<gene>
    <name evidence="9" type="primary">fur</name>
    <name evidence="10" type="ORF">DPM33_33855</name>
</gene>
<evidence type="ECO:0000256" key="8">
    <source>
        <dbReference type="PIRSR" id="PIRSR602481-2"/>
    </source>
</evidence>
<evidence type="ECO:0000313" key="10">
    <source>
        <dbReference type="EMBL" id="RAZ82936.1"/>
    </source>
</evidence>
<dbReference type="AlphaFoldDB" id="A0A330H2V9"/>
<dbReference type="GO" id="GO:0008270">
    <property type="term" value="F:zinc ion binding"/>
    <property type="evidence" value="ECO:0007669"/>
    <property type="project" value="TreeGrafter"/>
</dbReference>
<dbReference type="Pfam" id="PF01475">
    <property type="entry name" value="FUR"/>
    <property type="match status" value="1"/>
</dbReference>
<keyword evidence="5 9" id="KW-0238">DNA-binding</keyword>
<feature type="binding site" evidence="7">
    <location>
        <position position="139"/>
    </location>
    <ligand>
        <name>Zn(2+)</name>
        <dbReference type="ChEBI" id="CHEBI:29105"/>
    </ligand>
</feature>
<keyword evidence="4 9" id="KW-0805">Transcription regulation</keyword>
<evidence type="ECO:0000256" key="9">
    <source>
        <dbReference type="RuleBase" id="RU364037"/>
    </source>
</evidence>
<feature type="binding site" evidence="7">
    <location>
        <position position="136"/>
    </location>
    <ligand>
        <name>Zn(2+)</name>
        <dbReference type="ChEBI" id="CHEBI:29105"/>
    </ligand>
</feature>
<feature type="binding site" evidence="7">
    <location>
        <position position="99"/>
    </location>
    <ligand>
        <name>Zn(2+)</name>
        <dbReference type="ChEBI" id="CHEBI:29105"/>
    </ligand>
</feature>